<proteinExistence type="predicted"/>
<accession>A0ABR3S928</accession>
<keyword evidence="2" id="KW-1185">Reference proteome</keyword>
<sequence length="206" mass="23898">MNGRIATTKTLLDNLNSVAELLWHPSEIIHNQSPALQESDHHGSDPRDTERWREEAMAIALAVVSRVQRDDYLWRLRCYNPKDNSWNPDQDPLVHKIHEVVENIGRMLCPLTQSDLPKKIQEVHEWVSERQDLENTIIRTDDDHLGIARDTVRKGDLLVRFDIDEAMQFVVRQTGHEMYEIVSMAFVPRLAKDPSNQSERAELTLC</sequence>
<dbReference type="EMBL" id="JAKJXO020000001">
    <property type="protein sequence ID" value="KAL1613179.1"/>
    <property type="molecule type" value="Genomic_DNA"/>
</dbReference>
<name>A0ABR3S928_9PLEO</name>
<organism evidence="1 2">
    <name type="scientific">Paraconiothyrium brasiliense</name>
    <dbReference type="NCBI Taxonomy" id="300254"/>
    <lineage>
        <taxon>Eukaryota</taxon>
        <taxon>Fungi</taxon>
        <taxon>Dikarya</taxon>
        <taxon>Ascomycota</taxon>
        <taxon>Pezizomycotina</taxon>
        <taxon>Dothideomycetes</taxon>
        <taxon>Pleosporomycetidae</taxon>
        <taxon>Pleosporales</taxon>
        <taxon>Massarineae</taxon>
        <taxon>Didymosphaeriaceae</taxon>
        <taxon>Paraconiothyrium</taxon>
    </lineage>
</organism>
<dbReference type="Proteomes" id="UP001521785">
    <property type="component" value="Unassembled WGS sequence"/>
</dbReference>
<gene>
    <name evidence="1" type="ORF">SLS60_001411</name>
</gene>
<comment type="caution">
    <text evidence="1">The sequence shown here is derived from an EMBL/GenBank/DDBJ whole genome shotgun (WGS) entry which is preliminary data.</text>
</comment>
<protein>
    <submittedName>
        <fullName evidence="1">Uncharacterized protein</fullName>
    </submittedName>
</protein>
<reference evidence="1 2" key="1">
    <citation type="submission" date="2024-02" db="EMBL/GenBank/DDBJ databases">
        <title>De novo assembly and annotation of 12 fungi associated with fruit tree decline syndrome in Ontario, Canada.</title>
        <authorList>
            <person name="Sulman M."/>
            <person name="Ellouze W."/>
            <person name="Ilyukhin E."/>
        </authorList>
    </citation>
    <scope>NUCLEOTIDE SEQUENCE [LARGE SCALE GENOMIC DNA]</scope>
    <source>
        <strain evidence="1 2">M42-189</strain>
    </source>
</reference>
<evidence type="ECO:0000313" key="2">
    <source>
        <dbReference type="Proteomes" id="UP001521785"/>
    </source>
</evidence>
<evidence type="ECO:0000313" key="1">
    <source>
        <dbReference type="EMBL" id="KAL1613179.1"/>
    </source>
</evidence>